<protein>
    <submittedName>
        <fullName evidence="1">Uncharacterized protein</fullName>
    </submittedName>
</protein>
<proteinExistence type="predicted"/>
<reference evidence="1 2" key="1">
    <citation type="submission" date="2019-02" db="EMBL/GenBank/DDBJ databases">
        <title>Genome sequencing of the rare red list fungi Hericium alpestre (H. flagellum).</title>
        <authorList>
            <person name="Buettner E."/>
            <person name="Kellner H."/>
        </authorList>
    </citation>
    <scope>NUCLEOTIDE SEQUENCE [LARGE SCALE GENOMIC DNA]</scope>
    <source>
        <strain evidence="1 2">DSM 108284</strain>
    </source>
</reference>
<evidence type="ECO:0000313" key="2">
    <source>
        <dbReference type="Proteomes" id="UP000298061"/>
    </source>
</evidence>
<comment type="caution">
    <text evidence="1">The sequence shown here is derived from an EMBL/GenBank/DDBJ whole genome shotgun (WGS) entry which is preliminary data.</text>
</comment>
<sequence>MWLIYWDTPAFKEITDQLRQFIRIHVAPGPIGIRLTRTLIAQIAPVTIVLTTIPIPVHFDQIL</sequence>
<name>A0A4Y9ZMC8_9AGAM</name>
<dbReference type="AlphaFoldDB" id="A0A4Y9ZMC8"/>
<organism evidence="1 2">
    <name type="scientific">Hericium alpestre</name>
    <dbReference type="NCBI Taxonomy" id="135208"/>
    <lineage>
        <taxon>Eukaryota</taxon>
        <taxon>Fungi</taxon>
        <taxon>Dikarya</taxon>
        <taxon>Basidiomycota</taxon>
        <taxon>Agaricomycotina</taxon>
        <taxon>Agaricomycetes</taxon>
        <taxon>Russulales</taxon>
        <taxon>Hericiaceae</taxon>
        <taxon>Hericium</taxon>
    </lineage>
</organism>
<dbReference type="Proteomes" id="UP000298061">
    <property type="component" value="Unassembled WGS sequence"/>
</dbReference>
<accession>A0A4Y9ZMC8</accession>
<evidence type="ECO:0000313" key="1">
    <source>
        <dbReference type="EMBL" id="TFY75237.1"/>
    </source>
</evidence>
<keyword evidence="2" id="KW-1185">Reference proteome</keyword>
<dbReference type="EMBL" id="SFCI01001663">
    <property type="protein sequence ID" value="TFY75237.1"/>
    <property type="molecule type" value="Genomic_DNA"/>
</dbReference>
<gene>
    <name evidence="1" type="ORF">EWM64_g8774</name>
</gene>